<accession>A0ABU1PCC9</accession>
<dbReference type="EMBL" id="JAVDSJ010000002">
    <property type="protein sequence ID" value="MDR6583424.1"/>
    <property type="molecule type" value="Genomic_DNA"/>
</dbReference>
<protein>
    <submittedName>
        <fullName evidence="1">Uncharacterized protein</fullName>
    </submittedName>
</protein>
<name>A0ABU1PCC9_9BURK</name>
<comment type="caution">
    <text evidence="1">The sequence shown here is derived from an EMBL/GenBank/DDBJ whole genome shotgun (WGS) entry which is preliminary data.</text>
</comment>
<keyword evidence="2" id="KW-1185">Reference proteome</keyword>
<dbReference type="Proteomes" id="UP001260715">
    <property type="component" value="Unassembled WGS sequence"/>
</dbReference>
<evidence type="ECO:0000313" key="1">
    <source>
        <dbReference type="EMBL" id="MDR6583424.1"/>
    </source>
</evidence>
<reference evidence="1 2" key="1">
    <citation type="submission" date="2023-07" db="EMBL/GenBank/DDBJ databases">
        <title>Sorghum-associated microbial communities from plants grown in Nebraska, USA.</title>
        <authorList>
            <person name="Schachtman D."/>
        </authorList>
    </citation>
    <scope>NUCLEOTIDE SEQUENCE [LARGE SCALE GENOMIC DNA]</scope>
    <source>
        <strain evidence="1 2">596</strain>
    </source>
</reference>
<evidence type="ECO:0000313" key="2">
    <source>
        <dbReference type="Proteomes" id="UP001260715"/>
    </source>
</evidence>
<gene>
    <name evidence="1" type="ORF">J2W50_001622</name>
</gene>
<sequence length="48" mass="5124">MTAFRVVVRTASARHSYTAIAAHSCDVIAAAVDRFGVCSVTAIQENQK</sequence>
<proteinExistence type="predicted"/>
<dbReference type="RefSeq" id="WP_008331387.1">
    <property type="nucleotide sequence ID" value="NZ_CP083589.1"/>
</dbReference>
<organism evidence="1 2">
    <name type="scientific">Herbaspirillum frisingense</name>
    <dbReference type="NCBI Taxonomy" id="92645"/>
    <lineage>
        <taxon>Bacteria</taxon>
        <taxon>Pseudomonadati</taxon>
        <taxon>Pseudomonadota</taxon>
        <taxon>Betaproteobacteria</taxon>
        <taxon>Burkholderiales</taxon>
        <taxon>Oxalobacteraceae</taxon>
        <taxon>Herbaspirillum</taxon>
    </lineage>
</organism>